<reference evidence="1" key="1">
    <citation type="journal article" date="2008" name="Nature">
        <title>The amphioxus genome and the evolution of the chordate karyotype.</title>
        <authorList>
            <consortium name="US DOE Joint Genome Institute (JGI-PGF)"/>
            <person name="Putnam N.H."/>
            <person name="Butts T."/>
            <person name="Ferrier D.E.K."/>
            <person name="Furlong R.F."/>
            <person name="Hellsten U."/>
            <person name="Kawashima T."/>
            <person name="Robinson-Rechavi M."/>
            <person name="Shoguchi E."/>
            <person name="Terry A."/>
            <person name="Yu J.-K."/>
            <person name="Benito-Gutierrez E.L."/>
            <person name="Dubchak I."/>
            <person name="Garcia-Fernandez J."/>
            <person name="Gibson-Brown J.J."/>
            <person name="Grigoriev I.V."/>
            <person name="Horton A.C."/>
            <person name="de Jong P.J."/>
            <person name="Jurka J."/>
            <person name="Kapitonov V.V."/>
            <person name="Kohara Y."/>
            <person name="Kuroki Y."/>
            <person name="Lindquist E."/>
            <person name="Lucas S."/>
            <person name="Osoegawa K."/>
            <person name="Pennacchio L.A."/>
            <person name="Salamov A.A."/>
            <person name="Satou Y."/>
            <person name="Sauka-Spengler T."/>
            <person name="Schmutz J."/>
            <person name="Shin-I T."/>
            <person name="Toyoda A."/>
            <person name="Bronner-Fraser M."/>
            <person name="Fujiyama A."/>
            <person name="Holland L.Z."/>
            <person name="Holland P.W.H."/>
            <person name="Satoh N."/>
            <person name="Rokhsar D.S."/>
        </authorList>
    </citation>
    <scope>NUCLEOTIDE SEQUENCE [LARGE SCALE GENOMIC DNA]</scope>
    <source>
        <strain evidence="1">S238N-H82</strain>
        <tissue evidence="1">Testes</tissue>
    </source>
</reference>
<dbReference type="InParanoid" id="C3ZJZ8"/>
<dbReference type="AlphaFoldDB" id="C3ZJZ8"/>
<evidence type="ECO:0000313" key="1">
    <source>
        <dbReference type="EMBL" id="EEN47165.1"/>
    </source>
</evidence>
<organism>
    <name type="scientific">Branchiostoma floridae</name>
    <name type="common">Florida lancelet</name>
    <name type="synonym">Amphioxus</name>
    <dbReference type="NCBI Taxonomy" id="7739"/>
    <lineage>
        <taxon>Eukaryota</taxon>
        <taxon>Metazoa</taxon>
        <taxon>Chordata</taxon>
        <taxon>Cephalochordata</taxon>
        <taxon>Leptocardii</taxon>
        <taxon>Amphioxiformes</taxon>
        <taxon>Branchiostomatidae</taxon>
        <taxon>Branchiostoma</taxon>
    </lineage>
</organism>
<protein>
    <submittedName>
        <fullName evidence="1">Uncharacterized protein</fullName>
    </submittedName>
</protein>
<gene>
    <name evidence="1" type="ORF">BRAFLDRAFT_108915</name>
</gene>
<name>C3ZJZ8_BRAFL</name>
<sequence>MVPALSSFGGMTQEFHAQITITIYTHMFPNNIALVYGCQVSPMPQQDAYLVGPWRESLRIASAVKPRGTTKCPTRLVGRIRIQRSISSAIYSYKPKLPTIADQRPSTQLG</sequence>
<proteinExistence type="predicted"/>
<dbReference type="EMBL" id="GG666634">
    <property type="protein sequence ID" value="EEN47165.1"/>
    <property type="molecule type" value="Genomic_DNA"/>
</dbReference>
<accession>C3ZJZ8</accession>